<accession>A0A0B1Q1T3</accession>
<dbReference type="PANTHER" id="PTHR33993:SF14">
    <property type="entry name" value="GB|AAF24581.1"/>
    <property type="match status" value="1"/>
</dbReference>
<dbReference type="PROSITE" id="PS51819">
    <property type="entry name" value="VOC"/>
    <property type="match status" value="2"/>
</dbReference>
<feature type="domain" description="VOC" evidence="1">
    <location>
        <begin position="133"/>
        <end position="247"/>
    </location>
</feature>
<protein>
    <recommendedName>
        <fullName evidence="1">VOC domain-containing protein</fullName>
    </recommendedName>
</protein>
<dbReference type="SUPFAM" id="SSF54593">
    <property type="entry name" value="Glyoxalase/Bleomycin resistance protein/Dihydroxybiphenyl dioxygenase"/>
    <property type="match status" value="2"/>
</dbReference>
<dbReference type="OrthoDB" id="9793039at2"/>
<dbReference type="AlphaFoldDB" id="A0A0B1Q1T3"/>
<dbReference type="InterPro" id="IPR037523">
    <property type="entry name" value="VOC_core"/>
</dbReference>
<dbReference type="InterPro" id="IPR052164">
    <property type="entry name" value="Anthracycline_SecMetBiosynth"/>
</dbReference>
<dbReference type="Gene3D" id="3.10.180.10">
    <property type="entry name" value="2,3-Dihydroxybiphenyl 1,2-Dioxygenase, domain 1"/>
    <property type="match status" value="2"/>
</dbReference>
<feature type="domain" description="VOC" evidence="1">
    <location>
        <begin position="5"/>
        <end position="116"/>
    </location>
</feature>
<dbReference type="InterPro" id="IPR004360">
    <property type="entry name" value="Glyas_Fos-R_dOase_dom"/>
</dbReference>
<dbReference type="InterPro" id="IPR029068">
    <property type="entry name" value="Glyas_Bleomycin-R_OHBP_Dase"/>
</dbReference>
<dbReference type="RefSeq" id="WP_039191616.1">
    <property type="nucleotide sequence ID" value="NZ_JRFJ01000002.1"/>
</dbReference>
<name>A0A0B1Q1T3_9HYPH</name>
<proteinExistence type="predicted"/>
<sequence length="252" mass="26627">MSNGRFFWHEIAARDLDAALRFYGEVVGWQPEPAPGNAEYFLLSMGHGGVAGARRTQSGEPPRWAGYVDVDDVASVVSTASGEGARVLMPETEVPGTIRFALLADRDGLPFYVGKGLVDCDEDPRAAAGPLGTVCWNELVASDWQASFSFFQRLFGWEKGQAMDMGPMGTYQIYGSAGTDQGGMMNAPAGMQPGWTFYVAVDDIDAAAGRVRDAGGTVVHGPHEVPGGAFALKCLDPEGAVFGLVGGRKATA</sequence>
<evidence type="ECO:0000259" key="1">
    <source>
        <dbReference type="PROSITE" id="PS51819"/>
    </source>
</evidence>
<gene>
    <name evidence="2" type="ORF">LA66_09055</name>
</gene>
<dbReference type="EMBL" id="JRFJ01000002">
    <property type="protein sequence ID" value="KHJ54723.1"/>
    <property type="molecule type" value="Genomic_DNA"/>
</dbReference>
<dbReference type="Proteomes" id="UP000030826">
    <property type="component" value="Unassembled WGS sequence"/>
</dbReference>
<evidence type="ECO:0000313" key="2">
    <source>
        <dbReference type="EMBL" id="KHJ54723.1"/>
    </source>
</evidence>
<dbReference type="STRING" id="370622.LA66_09055"/>
<comment type="caution">
    <text evidence="2">The sequence shown here is derived from an EMBL/GenBank/DDBJ whole genome shotgun (WGS) entry which is preliminary data.</text>
</comment>
<dbReference type="PANTHER" id="PTHR33993">
    <property type="entry name" value="GLYOXALASE-RELATED"/>
    <property type="match status" value="1"/>
</dbReference>
<dbReference type="CDD" id="cd07247">
    <property type="entry name" value="SgaA_N_like"/>
    <property type="match status" value="1"/>
</dbReference>
<reference evidence="2 3" key="1">
    <citation type="submission" date="2014-09" db="EMBL/GenBank/DDBJ databases">
        <title>Isolation and characterization of Aurantimonas altamirensis ON-56566 from clinical sample following a dog bite.</title>
        <authorList>
            <person name="Eshaghi A."/>
            <person name="Li A."/>
            <person name="Shahinas D."/>
            <person name="Bahn P."/>
            <person name="Kus J.V."/>
            <person name="Patel S.N."/>
        </authorList>
    </citation>
    <scope>NUCLEOTIDE SEQUENCE [LARGE SCALE GENOMIC DNA]</scope>
    <source>
        <strain evidence="2 3">ON-56566</strain>
    </source>
</reference>
<organism evidence="2 3">
    <name type="scientific">Aureimonas altamirensis</name>
    <dbReference type="NCBI Taxonomy" id="370622"/>
    <lineage>
        <taxon>Bacteria</taxon>
        <taxon>Pseudomonadati</taxon>
        <taxon>Pseudomonadota</taxon>
        <taxon>Alphaproteobacteria</taxon>
        <taxon>Hyphomicrobiales</taxon>
        <taxon>Aurantimonadaceae</taxon>
        <taxon>Aureimonas</taxon>
    </lineage>
</organism>
<evidence type="ECO:0000313" key="3">
    <source>
        <dbReference type="Proteomes" id="UP000030826"/>
    </source>
</evidence>
<dbReference type="Pfam" id="PF00903">
    <property type="entry name" value="Glyoxalase"/>
    <property type="match status" value="2"/>
</dbReference>